<comment type="caution">
    <text evidence="2">The sequence shown here is derived from an EMBL/GenBank/DDBJ whole genome shotgun (WGS) entry which is preliminary data.</text>
</comment>
<feature type="region of interest" description="Disordered" evidence="1">
    <location>
        <begin position="1"/>
        <end position="37"/>
    </location>
</feature>
<gene>
    <name evidence="2" type="ORF">VIS19158_15651</name>
</gene>
<proteinExistence type="predicted"/>
<evidence type="ECO:0000313" key="2">
    <source>
        <dbReference type="EMBL" id="EGU42792.1"/>
    </source>
</evidence>
<name>F9RI72_9VIBR</name>
<protein>
    <submittedName>
        <fullName evidence="2">Uncharacterized protein</fullName>
    </submittedName>
</protein>
<accession>F9RI72</accession>
<evidence type="ECO:0000256" key="1">
    <source>
        <dbReference type="SAM" id="MobiDB-lite"/>
    </source>
</evidence>
<reference evidence="2 3" key="1">
    <citation type="journal article" date="2012" name="Int. J. Syst. Evol. Microbiol.">
        <title>Vibrio caribbeanicus sp. nov., isolated from the marine sponge Scleritoderma cyanea.</title>
        <authorList>
            <person name="Hoffmann M."/>
            <person name="Monday S.R."/>
            <person name="Allard M.W."/>
            <person name="Strain E.A."/>
            <person name="Whittaker P."/>
            <person name="Naum M."/>
            <person name="McCarthy P.J."/>
            <person name="Lopez J.V."/>
            <person name="Fischer M."/>
            <person name="Brown E.W."/>
        </authorList>
    </citation>
    <scope>NUCLEOTIDE SEQUENCE [LARGE SCALE GENOMIC DNA]</scope>
    <source>
        <strain evidence="2 3">LMG 19158</strain>
    </source>
</reference>
<dbReference type="Proteomes" id="UP000004349">
    <property type="component" value="Unassembled WGS sequence"/>
</dbReference>
<sequence length="37" mass="4267">MKNNLKKMNSQEKKAIRGGFYSKPGHPDYDREPGKIC</sequence>
<dbReference type="EMBL" id="AFWE01000016">
    <property type="protein sequence ID" value="EGU42792.1"/>
    <property type="molecule type" value="Genomic_DNA"/>
</dbReference>
<organism evidence="2 3">
    <name type="scientific">Vibrio scophthalmi LMG 19158</name>
    <dbReference type="NCBI Taxonomy" id="870967"/>
    <lineage>
        <taxon>Bacteria</taxon>
        <taxon>Pseudomonadati</taxon>
        <taxon>Pseudomonadota</taxon>
        <taxon>Gammaproteobacteria</taxon>
        <taxon>Vibrionales</taxon>
        <taxon>Vibrionaceae</taxon>
        <taxon>Vibrio</taxon>
    </lineage>
</organism>
<feature type="compositionally biased region" description="Basic and acidic residues" evidence="1">
    <location>
        <begin position="25"/>
        <end position="37"/>
    </location>
</feature>
<evidence type="ECO:0000313" key="3">
    <source>
        <dbReference type="Proteomes" id="UP000004349"/>
    </source>
</evidence>
<dbReference type="AlphaFoldDB" id="F9RI72"/>